<evidence type="ECO:0000259" key="1">
    <source>
        <dbReference type="Pfam" id="PF07510"/>
    </source>
</evidence>
<evidence type="ECO:0000313" key="2">
    <source>
        <dbReference type="EMBL" id="MCL9819702.1"/>
    </source>
</evidence>
<keyword evidence="3" id="KW-1185">Reference proteome</keyword>
<evidence type="ECO:0000313" key="3">
    <source>
        <dbReference type="Proteomes" id="UP001057522"/>
    </source>
</evidence>
<keyword evidence="2" id="KW-0540">Nuclease</keyword>
<accession>A0ABT0TWJ8</accession>
<dbReference type="Pfam" id="PF07510">
    <property type="entry name" value="GmrSD_C"/>
    <property type="match status" value="1"/>
</dbReference>
<keyword evidence="2" id="KW-0378">Hydrolase</keyword>
<dbReference type="GO" id="GO:0004519">
    <property type="term" value="F:endonuclease activity"/>
    <property type="evidence" value="ECO:0007669"/>
    <property type="project" value="UniProtKB-KW"/>
</dbReference>
<protein>
    <submittedName>
        <fullName evidence="2">HNH endonuclease family protein</fullName>
    </submittedName>
</protein>
<organism evidence="2 3">
    <name type="scientific">Helicobacter colisuis</name>
    <dbReference type="NCBI Taxonomy" id="2949739"/>
    <lineage>
        <taxon>Bacteria</taxon>
        <taxon>Pseudomonadati</taxon>
        <taxon>Campylobacterota</taxon>
        <taxon>Epsilonproteobacteria</taxon>
        <taxon>Campylobacterales</taxon>
        <taxon>Helicobacteraceae</taxon>
        <taxon>Helicobacter</taxon>
    </lineage>
</organism>
<name>A0ABT0TWJ8_9HELI</name>
<dbReference type="EMBL" id="JAMOKX010000004">
    <property type="protein sequence ID" value="MCL9819702.1"/>
    <property type="molecule type" value="Genomic_DNA"/>
</dbReference>
<reference evidence="2" key="1">
    <citation type="submission" date="2022-06" db="EMBL/GenBank/DDBJ databases">
        <title>Helicobacter colisuis sp. nov.</title>
        <authorList>
            <person name="Papic B."/>
            <person name="Gruntar I."/>
        </authorList>
    </citation>
    <scope>NUCLEOTIDE SEQUENCE</scope>
    <source>
        <strain evidence="2">11154-15</strain>
    </source>
</reference>
<dbReference type="Proteomes" id="UP001057522">
    <property type="component" value="Unassembled WGS sequence"/>
</dbReference>
<comment type="caution">
    <text evidence="2">The sequence shown here is derived from an EMBL/GenBank/DDBJ whole genome shotgun (WGS) entry which is preliminary data.</text>
</comment>
<feature type="domain" description="GmrSD restriction endonucleases C-terminal" evidence="1">
    <location>
        <begin position="53"/>
        <end position="175"/>
    </location>
</feature>
<proteinExistence type="predicted"/>
<gene>
    <name evidence="2" type="ORF">NCR95_05925</name>
</gene>
<dbReference type="InterPro" id="IPR011089">
    <property type="entry name" value="GmrSD_C"/>
</dbReference>
<keyword evidence="2" id="KW-0255">Endonuclease</keyword>
<dbReference type="RefSeq" id="WP_250604474.1">
    <property type="nucleotide sequence ID" value="NZ_JAMOKX010000004.1"/>
</dbReference>
<sequence>MPKLITISSLLLLNNNATINTTKEIIFKMNVALKTNDWSNIQIKQQMPNFETFLQNLENMDSRKIKFILFLYSNIYADFTENANTAKLQIEHILPKQWQNANFNGWNENLHNQYLEQIGNKILLPDKNNIKCSDHFFAKKQDEYKKIIGLKEVYELDIREKKCLKEDIESRNKEIYQRLNDFFSKHI</sequence>